<accession>A0A3S4Y9B6</accession>
<evidence type="ECO:0000313" key="4">
    <source>
        <dbReference type="Proteomes" id="UP000268229"/>
    </source>
</evidence>
<protein>
    <submittedName>
        <fullName evidence="3">Putative superfamily II helicase</fullName>
    </submittedName>
</protein>
<dbReference type="EMBL" id="LR134516">
    <property type="protein sequence ID" value="VEJ20468.1"/>
    <property type="molecule type" value="Genomic_DNA"/>
</dbReference>
<sequence>MTTRQDKQAVKAAKTAAIFTGTLAACMVSLAFSSCTAKRARAHTAPPAVLINTVSDGQSQTPRHHTSQTAALAEFEQAELRPHFQCTKNGVFYIAVETDKHGEVHEKPPLKLADPIELIGRGTDETGSHYRIIRWRDAVTRKARIEALPMAEIGNNWQRLQSHGITVMASRRKRELLADYLQTDGSNERYTVTNRAGWCADNTAYILPNGEAITAQKQPAKVIYNGDKSQADSYTESGSLEDWQQGIARYMAGNSRLCLAIGTALAAPLARLLNIEAGGFHLFGDSRDGKSTAAKAALSVWGNPETLMLTWTGTGLGFTNTAAARNDGLLVLDEIGQANAKAVAQTAYSVINGVSKVQGAKDGGNRELSRWRIFMLSTGEKPLNSFLKTAGVEWNAGQAARLPDIPSDAGKGLGIFDTLPGHEKGAALSEAITDHAAQYHGTAGRALIRLLLENPETINEARDTMASFMAMLPDTDGQSRTVALRFAITASALELAAKHGITGLGAGVGMTGIKQCFDAWHSRTGTGKYEDNQIIKQAIDFMQFYAGSMRFTDWNSEFTNHDHAGYRRRAEQENDDEFWIIPAVFENEISKGFEPSKACNVLHAIQWLKRNEKGNRWKFQRSGKGRFYVLIGIEPPNQEEQ</sequence>
<dbReference type="PROSITE" id="PS51257">
    <property type="entry name" value="PROKAR_LIPOPROTEIN"/>
    <property type="match status" value="1"/>
</dbReference>
<dbReference type="InterPro" id="IPR009270">
    <property type="entry name" value="DUF927"/>
</dbReference>
<keyword evidence="4" id="KW-1185">Reference proteome</keyword>
<dbReference type="AlphaFoldDB" id="A0A3S4Y9B6"/>
<evidence type="ECO:0000313" key="3">
    <source>
        <dbReference type="EMBL" id="VEJ20468.1"/>
    </source>
</evidence>
<feature type="signal peptide" evidence="1">
    <location>
        <begin position="1"/>
        <end position="37"/>
    </location>
</feature>
<keyword evidence="3" id="KW-0378">Hydrolase</keyword>
<evidence type="ECO:0000259" key="2">
    <source>
        <dbReference type="Pfam" id="PF06048"/>
    </source>
</evidence>
<dbReference type="Proteomes" id="UP000268229">
    <property type="component" value="Chromosome"/>
</dbReference>
<reference evidence="3 4" key="1">
    <citation type="submission" date="2018-12" db="EMBL/GenBank/DDBJ databases">
        <authorList>
            <consortium name="Pathogen Informatics"/>
        </authorList>
    </citation>
    <scope>NUCLEOTIDE SEQUENCE [LARGE SCALE GENOMIC DNA]</scope>
    <source>
        <strain evidence="3 4">NCTC12227</strain>
    </source>
</reference>
<dbReference type="RefSeq" id="WP_232012714.1">
    <property type="nucleotide sequence ID" value="NZ_LR134516.1"/>
</dbReference>
<gene>
    <name evidence="3" type="ORF">NCTC12227_00175</name>
</gene>
<dbReference type="Pfam" id="PF06048">
    <property type="entry name" value="DUF927"/>
    <property type="match status" value="1"/>
</dbReference>
<keyword evidence="3" id="KW-0347">Helicase</keyword>
<feature type="chain" id="PRO_5018540799" evidence="1">
    <location>
        <begin position="38"/>
        <end position="641"/>
    </location>
</feature>
<dbReference type="KEGG" id="nani:NCTC12227_00175"/>
<keyword evidence="1" id="KW-0732">Signal</keyword>
<dbReference type="GO" id="GO:0004386">
    <property type="term" value="F:helicase activity"/>
    <property type="evidence" value="ECO:0007669"/>
    <property type="project" value="UniProtKB-KW"/>
</dbReference>
<keyword evidence="3" id="KW-0547">Nucleotide-binding</keyword>
<feature type="domain" description="DUF927" evidence="2">
    <location>
        <begin position="84"/>
        <end position="367"/>
    </location>
</feature>
<evidence type="ECO:0000256" key="1">
    <source>
        <dbReference type="SAM" id="SignalP"/>
    </source>
</evidence>
<proteinExistence type="predicted"/>
<keyword evidence="3" id="KW-0067">ATP-binding</keyword>
<organism evidence="3 4">
    <name type="scientific">Neisseria animaloris</name>
    <dbReference type="NCBI Taxonomy" id="326522"/>
    <lineage>
        <taxon>Bacteria</taxon>
        <taxon>Pseudomonadati</taxon>
        <taxon>Pseudomonadota</taxon>
        <taxon>Betaproteobacteria</taxon>
        <taxon>Neisseriales</taxon>
        <taxon>Neisseriaceae</taxon>
        <taxon>Neisseria</taxon>
    </lineage>
</organism>
<name>A0A3S4Y9B6_9NEIS</name>